<gene>
    <name evidence="11" type="ORF">ACFFGH_23555</name>
</gene>
<evidence type="ECO:0000256" key="2">
    <source>
        <dbReference type="ARBA" id="ARBA00011344"/>
    </source>
</evidence>
<dbReference type="GO" id="GO:0003899">
    <property type="term" value="F:DNA-directed RNA polymerase activity"/>
    <property type="evidence" value="ECO:0007669"/>
    <property type="project" value="UniProtKB-EC"/>
</dbReference>
<evidence type="ECO:0000256" key="7">
    <source>
        <dbReference type="RuleBase" id="RU000716"/>
    </source>
</evidence>
<keyword evidence="11" id="KW-0808">Transferase</keyword>
<evidence type="ECO:0000313" key="12">
    <source>
        <dbReference type="Proteomes" id="UP001589896"/>
    </source>
</evidence>
<evidence type="ECO:0000259" key="9">
    <source>
        <dbReference type="Pfam" id="PF08281"/>
    </source>
</evidence>
<keyword evidence="4 7" id="KW-0731">Sigma factor</keyword>
<evidence type="ECO:0000256" key="5">
    <source>
        <dbReference type="ARBA" id="ARBA00023125"/>
    </source>
</evidence>
<feature type="domain" description="SnoaL-like" evidence="10">
    <location>
        <begin position="202"/>
        <end position="253"/>
    </location>
</feature>
<dbReference type="PANTHER" id="PTHR43133">
    <property type="entry name" value="RNA POLYMERASE ECF-TYPE SIGMA FACTO"/>
    <property type="match status" value="1"/>
</dbReference>
<dbReference type="InterPro" id="IPR032710">
    <property type="entry name" value="NTF2-like_dom_sf"/>
</dbReference>
<dbReference type="Pfam" id="PF08281">
    <property type="entry name" value="Sigma70_r4_2"/>
    <property type="match status" value="1"/>
</dbReference>
<dbReference type="InterPro" id="IPR000838">
    <property type="entry name" value="RNA_pol_sigma70_ECF_CS"/>
</dbReference>
<dbReference type="EMBL" id="JBHLTG010000006">
    <property type="protein sequence ID" value="MFC0680818.1"/>
    <property type="molecule type" value="Genomic_DNA"/>
</dbReference>
<dbReference type="SUPFAM" id="SSF88946">
    <property type="entry name" value="Sigma2 domain of RNA polymerase sigma factors"/>
    <property type="match status" value="1"/>
</dbReference>
<name>A0ABV6RY69_9GAMM</name>
<dbReference type="InterPro" id="IPR007627">
    <property type="entry name" value="RNA_pol_sigma70_r2"/>
</dbReference>
<dbReference type="InterPro" id="IPR013325">
    <property type="entry name" value="RNA_pol_sigma_r2"/>
</dbReference>
<sequence>MTLLDAARQGDERAFGELVAPHRRELEAYCYRMLGSAPDAEDVVQETLLAAWRGLAGFEGRSSIRTWLYRIASRAVLRRSEQRARLLSQERHPPLDQWEDLGAAVEDAGWVGPWIGGDPEDIASRRETLGLAYVAALQHLPPNQRAVLILRDVLAFSAVETARLLDTSVASVTSALQRARDTLDRRRPIATAGVPGEHRAVVDRFVTAMEARDLDALVSVLAEDVQFTMPPLPAWFDGREAVAGFFEHRVFETPWRQVRMADVSGCPALLGYQEQHGVLRASALQVLHVDAEQKISWIASFLDPALLARLPHPEILPRDR</sequence>
<dbReference type="RefSeq" id="WP_386672896.1">
    <property type="nucleotide sequence ID" value="NZ_JBHLTG010000006.1"/>
</dbReference>
<dbReference type="InterPro" id="IPR013249">
    <property type="entry name" value="RNA_pol_sigma70_r4_t2"/>
</dbReference>
<dbReference type="Pfam" id="PF04542">
    <property type="entry name" value="Sigma70_r2"/>
    <property type="match status" value="1"/>
</dbReference>
<evidence type="ECO:0000259" key="10">
    <source>
        <dbReference type="Pfam" id="PF12680"/>
    </source>
</evidence>
<evidence type="ECO:0000313" key="11">
    <source>
        <dbReference type="EMBL" id="MFC0680818.1"/>
    </source>
</evidence>
<comment type="subunit">
    <text evidence="2">Interacts transiently with the RNA polymerase catalytic core formed by RpoA, RpoB, RpoC and RpoZ (2 alpha, 1 beta, 1 beta' and 1 omega subunit) to form the RNA polymerase holoenzyme that can initiate transcription.</text>
</comment>
<evidence type="ECO:0000256" key="4">
    <source>
        <dbReference type="ARBA" id="ARBA00023082"/>
    </source>
</evidence>
<keyword evidence="3 7" id="KW-0805">Transcription regulation</keyword>
<keyword evidence="6 7" id="KW-0804">Transcription</keyword>
<dbReference type="Gene3D" id="3.10.450.50">
    <property type="match status" value="1"/>
</dbReference>
<dbReference type="SUPFAM" id="SSF88659">
    <property type="entry name" value="Sigma3 and sigma4 domains of RNA polymerase sigma factors"/>
    <property type="match status" value="1"/>
</dbReference>
<dbReference type="PROSITE" id="PS01063">
    <property type="entry name" value="SIGMA70_ECF"/>
    <property type="match status" value="1"/>
</dbReference>
<dbReference type="Pfam" id="PF12680">
    <property type="entry name" value="SnoaL_2"/>
    <property type="match status" value="1"/>
</dbReference>
<dbReference type="Gene3D" id="1.10.1740.10">
    <property type="match status" value="1"/>
</dbReference>
<protein>
    <recommendedName>
        <fullName evidence="7">RNA polymerase sigma factor</fullName>
    </recommendedName>
</protein>
<accession>A0ABV6RY69</accession>
<dbReference type="Gene3D" id="1.10.10.10">
    <property type="entry name" value="Winged helix-like DNA-binding domain superfamily/Winged helix DNA-binding domain"/>
    <property type="match status" value="1"/>
</dbReference>
<evidence type="ECO:0000256" key="3">
    <source>
        <dbReference type="ARBA" id="ARBA00023015"/>
    </source>
</evidence>
<dbReference type="PANTHER" id="PTHR43133:SF65">
    <property type="entry name" value="ECF RNA POLYMERASE SIGMA FACTOR SIGG"/>
    <property type="match status" value="1"/>
</dbReference>
<organism evidence="11 12">
    <name type="scientific">Lysobacter korlensis</name>
    <dbReference type="NCBI Taxonomy" id="553636"/>
    <lineage>
        <taxon>Bacteria</taxon>
        <taxon>Pseudomonadati</taxon>
        <taxon>Pseudomonadota</taxon>
        <taxon>Gammaproteobacteria</taxon>
        <taxon>Lysobacterales</taxon>
        <taxon>Lysobacteraceae</taxon>
        <taxon>Lysobacter</taxon>
    </lineage>
</organism>
<keyword evidence="12" id="KW-1185">Reference proteome</keyword>
<keyword evidence="5 7" id="KW-0238">DNA-binding</keyword>
<dbReference type="InterPro" id="IPR014284">
    <property type="entry name" value="RNA_pol_sigma-70_dom"/>
</dbReference>
<evidence type="ECO:0000256" key="6">
    <source>
        <dbReference type="ARBA" id="ARBA00023163"/>
    </source>
</evidence>
<dbReference type="SUPFAM" id="SSF54427">
    <property type="entry name" value="NTF2-like"/>
    <property type="match status" value="1"/>
</dbReference>
<comment type="caution">
    <text evidence="11">The sequence shown here is derived from an EMBL/GenBank/DDBJ whole genome shotgun (WGS) entry which is preliminary data.</text>
</comment>
<dbReference type="NCBIfam" id="NF006089">
    <property type="entry name" value="PRK08241.1"/>
    <property type="match status" value="1"/>
</dbReference>
<evidence type="ECO:0000259" key="8">
    <source>
        <dbReference type="Pfam" id="PF04542"/>
    </source>
</evidence>
<dbReference type="InterPro" id="IPR037401">
    <property type="entry name" value="SnoaL-like"/>
</dbReference>
<evidence type="ECO:0000256" key="1">
    <source>
        <dbReference type="ARBA" id="ARBA00010641"/>
    </source>
</evidence>
<dbReference type="NCBIfam" id="TIGR02960">
    <property type="entry name" value="SigX5"/>
    <property type="match status" value="1"/>
</dbReference>
<comment type="similarity">
    <text evidence="1 7">Belongs to the sigma-70 factor family. ECF subfamily.</text>
</comment>
<dbReference type="NCBIfam" id="TIGR02937">
    <property type="entry name" value="sigma70-ECF"/>
    <property type="match status" value="1"/>
</dbReference>
<feature type="domain" description="RNA polymerase sigma factor 70 region 4 type 2" evidence="9">
    <location>
        <begin position="133"/>
        <end position="183"/>
    </location>
</feature>
<dbReference type="InterPro" id="IPR039425">
    <property type="entry name" value="RNA_pol_sigma-70-like"/>
</dbReference>
<dbReference type="InterPro" id="IPR013324">
    <property type="entry name" value="RNA_pol_sigma_r3/r4-like"/>
</dbReference>
<dbReference type="InterPro" id="IPR036388">
    <property type="entry name" value="WH-like_DNA-bd_sf"/>
</dbReference>
<reference evidence="11 12" key="1">
    <citation type="submission" date="2024-09" db="EMBL/GenBank/DDBJ databases">
        <authorList>
            <person name="Sun Q."/>
            <person name="Mori K."/>
        </authorList>
    </citation>
    <scope>NUCLEOTIDE SEQUENCE [LARGE SCALE GENOMIC DNA]</scope>
    <source>
        <strain evidence="11 12">KCTC 23076</strain>
    </source>
</reference>
<keyword evidence="11" id="KW-0548">Nucleotidyltransferase</keyword>
<dbReference type="Proteomes" id="UP001589896">
    <property type="component" value="Unassembled WGS sequence"/>
</dbReference>
<dbReference type="InterPro" id="IPR014305">
    <property type="entry name" value="RNA_pol_sigma-G_actinobac"/>
</dbReference>
<proteinExistence type="inferred from homology"/>
<feature type="domain" description="RNA polymerase sigma-70 region 2" evidence="8">
    <location>
        <begin position="18"/>
        <end position="85"/>
    </location>
</feature>